<dbReference type="GO" id="GO:0004553">
    <property type="term" value="F:hydrolase activity, hydrolyzing O-glycosyl compounds"/>
    <property type="evidence" value="ECO:0007669"/>
    <property type="project" value="InterPro"/>
</dbReference>
<gene>
    <name evidence="3" type="ORF">B0J11DRAFT_599757</name>
</gene>
<dbReference type="AlphaFoldDB" id="A0A9P9IUZ0"/>
<feature type="chain" id="PRO_5040262752" evidence="1">
    <location>
        <begin position="16"/>
        <end position="244"/>
    </location>
</feature>
<name>A0A9P9IUZ0_9PLEO</name>
<feature type="domain" description="GH16" evidence="2">
    <location>
        <begin position="22"/>
        <end position="244"/>
    </location>
</feature>
<evidence type="ECO:0000259" key="2">
    <source>
        <dbReference type="PROSITE" id="PS51762"/>
    </source>
</evidence>
<dbReference type="InterPro" id="IPR000757">
    <property type="entry name" value="Beta-glucanase-like"/>
</dbReference>
<keyword evidence="4" id="KW-1185">Reference proteome</keyword>
<keyword evidence="1" id="KW-0732">Signal</keyword>
<comment type="caution">
    <text evidence="3">The sequence shown here is derived from an EMBL/GenBank/DDBJ whole genome shotgun (WGS) entry which is preliminary data.</text>
</comment>
<evidence type="ECO:0000313" key="4">
    <source>
        <dbReference type="Proteomes" id="UP000700596"/>
    </source>
</evidence>
<reference evidence="3" key="1">
    <citation type="journal article" date="2021" name="Nat. Commun.">
        <title>Genetic determinants of endophytism in the Arabidopsis root mycobiome.</title>
        <authorList>
            <person name="Mesny F."/>
            <person name="Miyauchi S."/>
            <person name="Thiergart T."/>
            <person name="Pickel B."/>
            <person name="Atanasova L."/>
            <person name="Karlsson M."/>
            <person name="Huettel B."/>
            <person name="Barry K.W."/>
            <person name="Haridas S."/>
            <person name="Chen C."/>
            <person name="Bauer D."/>
            <person name="Andreopoulos W."/>
            <person name="Pangilinan J."/>
            <person name="LaButti K."/>
            <person name="Riley R."/>
            <person name="Lipzen A."/>
            <person name="Clum A."/>
            <person name="Drula E."/>
            <person name="Henrissat B."/>
            <person name="Kohler A."/>
            <person name="Grigoriev I.V."/>
            <person name="Martin F.M."/>
            <person name="Hacquard S."/>
        </authorList>
    </citation>
    <scope>NUCLEOTIDE SEQUENCE</scope>
    <source>
        <strain evidence="3">MPI-CAGE-CH-0243</strain>
    </source>
</reference>
<feature type="signal peptide" evidence="1">
    <location>
        <begin position="1"/>
        <end position="15"/>
    </location>
</feature>
<dbReference type="Gene3D" id="2.60.120.200">
    <property type="match status" value="1"/>
</dbReference>
<dbReference type="OrthoDB" id="4524534at2759"/>
<dbReference type="PROSITE" id="PS51762">
    <property type="entry name" value="GH16_2"/>
    <property type="match status" value="1"/>
</dbReference>
<dbReference type="GO" id="GO:0005975">
    <property type="term" value="P:carbohydrate metabolic process"/>
    <property type="evidence" value="ECO:0007669"/>
    <property type="project" value="InterPro"/>
</dbReference>
<proteinExistence type="predicted"/>
<dbReference type="InterPro" id="IPR013320">
    <property type="entry name" value="ConA-like_dom_sf"/>
</dbReference>
<organism evidence="3 4">
    <name type="scientific">Dendryphion nanum</name>
    <dbReference type="NCBI Taxonomy" id="256645"/>
    <lineage>
        <taxon>Eukaryota</taxon>
        <taxon>Fungi</taxon>
        <taxon>Dikarya</taxon>
        <taxon>Ascomycota</taxon>
        <taxon>Pezizomycotina</taxon>
        <taxon>Dothideomycetes</taxon>
        <taxon>Pleosporomycetidae</taxon>
        <taxon>Pleosporales</taxon>
        <taxon>Torulaceae</taxon>
        <taxon>Dendryphion</taxon>
    </lineage>
</organism>
<accession>A0A9P9IUZ0</accession>
<protein>
    <submittedName>
        <fullName evidence="3">Concanavalin A-like lectin/glucanase domain-containing protein</fullName>
    </submittedName>
</protein>
<dbReference type="SUPFAM" id="SSF49899">
    <property type="entry name" value="Concanavalin A-like lectins/glucanases"/>
    <property type="match status" value="1"/>
</dbReference>
<dbReference type="Proteomes" id="UP000700596">
    <property type="component" value="Unassembled WGS sequence"/>
</dbReference>
<evidence type="ECO:0000313" key="3">
    <source>
        <dbReference type="EMBL" id="KAH7131794.1"/>
    </source>
</evidence>
<sequence length="244" mass="26380">MHLLPLLPLFPLIHATTLIPKTCFTSTSTLEQYFTYNYPWGGTTHNGGARMDKAHVQISSPGTLTITAERVKGQPPATHGGKQIAINYLSGAVGAKQHFTVPQGGGLVFSASFQAPTAKGTWPAFWLTAVNGWPPEVDMAEWKGSGKISFNTFNTSSVLSWKDVVYKDPQAWHDIRTELRDVNGRDVAVRFWMDGSEVVRHVGGGYTGKPLYLVVNLQMEGSSGGGGPGGNTTYSVRNLEVATL</sequence>
<evidence type="ECO:0000256" key="1">
    <source>
        <dbReference type="SAM" id="SignalP"/>
    </source>
</evidence>
<dbReference type="EMBL" id="JAGMWT010000003">
    <property type="protein sequence ID" value="KAH7131794.1"/>
    <property type="molecule type" value="Genomic_DNA"/>
</dbReference>